<dbReference type="eggNOG" id="ENOG50307YC">
    <property type="taxonomic scope" value="Bacteria"/>
</dbReference>
<reference evidence="1 2" key="1">
    <citation type="submission" date="2013-03" db="EMBL/GenBank/DDBJ databases">
        <title>The Genome Sequence of Enterococcus columbae ATCC_51263 (PacBio/Illumina hybrid assembly).</title>
        <authorList>
            <consortium name="The Broad Institute Genomics Platform"/>
            <consortium name="The Broad Institute Genome Sequencing Center for Infectious Disease"/>
            <person name="Earl A."/>
            <person name="Russ C."/>
            <person name="Gilmore M."/>
            <person name="Surin D."/>
            <person name="Walker B."/>
            <person name="Young S."/>
            <person name="Zeng Q."/>
            <person name="Gargeya S."/>
            <person name="Fitzgerald M."/>
            <person name="Haas B."/>
            <person name="Abouelleil A."/>
            <person name="Allen A.W."/>
            <person name="Alvarado L."/>
            <person name="Arachchi H.M."/>
            <person name="Berlin A.M."/>
            <person name="Chapman S.B."/>
            <person name="Gainer-Dewar J."/>
            <person name="Goldberg J."/>
            <person name="Griggs A."/>
            <person name="Gujja S."/>
            <person name="Hansen M."/>
            <person name="Howarth C."/>
            <person name="Imamovic A."/>
            <person name="Ireland A."/>
            <person name="Larimer J."/>
            <person name="McCowan C."/>
            <person name="Murphy C."/>
            <person name="Pearson M."/>
            <person name="Poon T.W."/>
            <person name="Priest M."/>
            <person name="Roberts A."/>
            <person name="Saif S."/>
            <person name="Shea T."/>
            <person name="Sisk P."/>
            <person name="Sykes S."/>
            <person name="Wortman J."/>
            <person name="Nusbaum C."/>
            <person name="Birren B."/>
        </authorList>
    </citation>
    <scope>NUCLEOTIDE SEQUENCE [LARGE SCALE GENOMIC DNA]</scope>
    <source>
        <strain evidence="1 2">ATCC 51263</strain>
    </source>
</reference>
<gene>
    <name evidence="1" type="ORF">I568_01435</name>
</gene>
<keyword evidence="1" id="KW-0282">Flagellum</keyword>
<organism evidence="1 2">
    <name type="scientific">Enterococcus columbae DSM 7374 = ATCC 51263</name>
    <dbReference type="NCBI Taxonomy" id="1121865"/>
    <lineage>
        <taxon>Bacteria</taxon>
        <taxon>Bacillati</taxon>
        <taxon>Bacillota</taxon>
        <taxon>Bacilli</taxon>
        <taxon>Lactobacillales</taxon>
        <taxon>Enterococcaceae</taxon>
        <taxon>Enterococcus</taxon>
    </lineage>
</organism>
<keyword evidence="2" id="KW-1185">Reference proteome</keyword>
<dbReference type="OrthoDB" id="165650at2"/>
<protein>
    <submittedName>
        <fullName evidence="1">Flagellar operon protein</fullName>
    </submittedName>
</protein>
<keyword evidence="1" id="KW-0966">Cell projection</keyword>
<name>S0KIP8_9ENTE</name>
<proteinExistence type="predicted"/>
<dbReference type="EMBL" id="ASWJ01000006">
    <property type="protein sequence ID" value="EOW83988.1"/>
    <property type="molecule type" value="Genomic_DNA"/>
</dbReference>
<comment type="caution">
    <text evidence="1">The sequence shown here is derived from an EMBL/GenBank/DDBJ whole genome shotgun (WGS) entry which is preliminary data.</text>
</comment>
<dbReference type="STRING" id="1121865.OMW_01792"/>
<evidence type="ECO:0000313" key="2">
    <source>
        <dbReference type="Proteomes" id="UP000014113"/>
    </source>
</evidence>
<dbReference type="RefSeq" id="WP_016183901.1">
    <property type="nucleotide sequence ID" value="NZ_JXKI01000003.1"/>
</dbReference>
<evidence type="ECO:0000313" key="1">
    <source>
        <dbReference type="EMBL" id="EOW83988.1"/>
    </source>
</evidence>
<keyword evidence="1" id="KW-0969">Cilium</keyword>
<dbReference type="AlphaFoldDB" id="S0KIP8"/>
<accession>S0KIP8</accession>
<dbReference type="PATRIC" id="fig|1121865.3.peg.1735"/>
<sequence length="124" mass="14043">MESSRVAPSMKYSIDDYSTDYSTKKLDKQSEQFKSLVQLEQAQLKLSNHAQKRLSQRAIQLDAEDYRQLDSAVLELAQKGSKDSLLVYKDLGFITNIPNRTVITALSMAELHTVTNIDSAKFIQ</sequence>
<dbReference type="Proteomes" id="UP000014113">
    <property type="component" value="Unassembled WGS sequence"/>
</dbReference>